<protein>
    <submittedName>
        <fullName evidence="1">Uncharacterized protein</fullName>
    </submittedName>
</protein>
<proteinExistence type="predicted"/>
<name>A0A0F9KT43_9ZZZZ</name>
<sequence length="173" mass="18172">MGFYTAPPSRRWAYDAEGVSVFRFKSGDGSSSALSAGNVNTLNGEADAPLITLNPTGGTSAGPWYLCFVFAEARKLTHAAIFFDPISGKTFTVDIEHSDDTTDGLDGSWATTASDVGDLAPPTRPAYREDITNPAAAATHIGYRFKITPSGVIGQSTLKVAIVHLYGLEAGPA</sequence>
<dbReference type="EMBL" id="LAZR01014193">
    <property type="protein sequence ID" value="KKM18565.1"/>
    <property type="molecule type" value="Genomic_DNA"/>
</dbReference>
<gene>
    <name evidence="1" type="ORF">LCGC14_1664440</name>
</gene>
<dbReference type="AlphaFoldDB" id="A0A0F9KT43"/>
<accession>A0A0F9KT43</accession>
<organism evidence="1">
    <name type="scientific">marine sediment metagenome</name>
    <dbReference type="NCBI Taxonomy" id="412755"/>
    <lineage>
        <taxon>unclassified sequences</taxon>
        <taxon>metagenomes</taxon>
        <taxon>ecological metagenomes</taxon>
    </lineage>
</organism>
<feature type="non-terminal residue" evidence="1">
    <location>
        <position position="173"/>
    </location>
</feature>
<reference evidence="1" key="1">
    <citation type="journal article" date="2015" name="Nature">
        <title>Complex archaea that bridge the gap between prokaryotes and eukaryotes.</title>
        <authorList>
            <person name="Spang A."/>
            <person name="Saw J.H."/>
            <person name="Jorgensen S.L."/>
            <person name="Zaremba-Niedzwiedzka K."/>
            <person name="Martijn J."/>
            <person name="Lind A.E."/>
            <person name="van Eijk R."/>
            <person name="Schleper C."/>
            <person name="Guy L."/>
            <person name="Ettema T.J."/>
        </authorList>
    </citation>
    <scope>NUCLEOTIDE SEQUENCE</scope>
</reference>
<evidence type="ECO:0000313" key="1">
    <source>
        <dbReference type="EMBL" id="KKM18565.1"/>
    </source>
</evidence>
<comment type="caution">
    <text evidence="1">The sequence shown here is derived from an EMBL/GenBank/DDBJ whole genome shotgun (WGS) entry which is preliminary data.</text>
</comment>